<gene>
    <name evidence="1" type="ORF">OESDEN_07586</name>
</gene>
<evidence type="ECO:0008006" key="3">
    <source>
        <dbReference type="Google" id="ProtNLM"/>
    </source>
</evidence>
<reference evidence="1 2" key="1">
    <citation type="submission" date="2014-03" db="EMBL/GenBank/DDBJ databases">
        <title>Draft genome of the hookworm Oesophagostomum dentatum.</title>
        <authorList>
            <person name="Mitreva M."/>
        </authorList>
    </citation>
    <scope>NUCLEOTIDE SEQUENCE [LARGE SCALE GENOMIC DNA]</scope>
    <source>
        <strain evidence="1 2">OD-Hann</strain>
    </source>
</reference>
<accession>A0A0B1T5K4</accession>
<organism evidence="1 2">
    <name type="scientific">Oesophagostomum dentatum</name>
    <name type="common">Nodular worm</name>
    <dbReference type="NCBI Taxonomy" id="61180"/>
    <lineage>
        <taxon>Eukaryota</taxon>
        <taxon>Metazoa</taxon>
        <taxon>Ecdysozoa</taxon>
        <taxon>Nematoda</taxon>
        <taxon>Chromadorea</taxon>
        <taxon>Rhabditida</taxon>
        <taxon>Rhabditina</taxon>
        <taxon>Rhabditomorpha</taxon>
        <taxon>Strongyloidea</taxon>
        <taxon>Strongylidae</taxon>
        <taxon>Oesophagostomum</taxon>
    </lineage>
</organism>
<dbReference type="AlphaFoldDB" id="A0A0B1T5K4"/>
<evidence type="ECO:0000313" key="1">
    <source>
        <dbReference type="EMBL" id="KHJ92524.1"/>
    </source>
</evidence>
<dbReference type="Proteomes" id="UP000053660">
    <property type="component" value="Unassembled WGS sequence"/>
</dbReference>
<protein>
    <recommendedName>
        <fullName evidence="3">SXP/RAL-2 family protein Ani s 5-like cation-binding domain-containing protein</fullName>
    </recommendedName>
</protein>
<dbReference type="OrthoDB" id="5867022at2759"/>
<keyword evidence="2" id="KW-1185">Reference proteome</keyword>
<sequence length="75" mass="8964">MLVLLFALICLAAAQPMQRNQLPKFPFLNQVGFAAQQEFQNIFSTRDLTRPQFEERIMRWAEKYNVKVRKQLFFP</sequence>
<name>A0A0B1T5K4_OESDE</name>
<evidence type="ECO:0000313" key="2">
    <source>
        <dbReference type="Proteomes" id="UP000053660"/>
    </source>
</evidence>
<proteinExistence type="predicted"/>
<dbReference type="EMBL" id="KN551306">
    <property type="protein sequence ID" value="KHJ92524.1"/>
    <property type="molecule type" value="Genomic_DNA"/>
</dbReference>